<gene>
    <name evidence="3" type="ORF">ACFQVD_26730</name>
</gene>
<dbReference type="Pfam" id="PF24623">
    <property type="entry name" value="Phage_zn_bind_8"/>
    <property type="match status" value="1"/>
</dbReference>
<sequence>MTDDEIIDVLTTAALYDRRKVGKTDVIAWREVIGDLDFPDARDAVIGHYTDSTDWLMPAHVRVRVKAIRTRRLERSPLPAPNPEIGARDYQAEFQRELNRTAGGWKLPRAITSGGGAEPTDEYLKARGDDPHRKLRVAAMVAQCPHCKAMPGDRCVNAGNKPLSTAPAHDARLVAAGLAQWVEIRGHRTAELLAAEARTA</sequence>
<feature type="region of interest" description="Disordered" evidence="1">
    <location>
        <begin position="107"/>
        <end position="127"/>
    </location>
</feature>
<evidence type="ECO:0000313" key="4">
    <source>
        <dbReference type="Proteomes" id="UP001596514"/>
    </source>
</evidence>
<dbReference type="EMBL" id="JBHTEE010000001">
    <property type="protein sequence ID" value="MFC7603715.1"/>
    <property type="molecule type" value="Genomic_DNA"/>
</dbReference>
<feature type="domain" description="DNA-binding phage zinc finger" evidence="2">
    <location>
        <begin position="129"/>
        <end position="179"/>
    </location>
</feature>
<proteinExistence type="predicted"/>
<accession>A0ABW2T4U7</accession>
<evidence type="ECO:0000256" key="1">
    <source>
        <dbReference type="SAM" id="MobiDB-lite"/>
    </source>
</evidence>
<evidence type="ECO:0000313" key="3">
    <source>
        <dbReference type="EMBL" id="MFC7603715.1"/>
    </source>
</evidence>
<dbReference type="Proteomes" id="UP001596514">
    <property type="component" value="Unassembled WGS sequence"/>
</dbReference>
<name>A0ABW2T4U7_9ACTN</name>
<keyword evidence="4" id="KW-1185">Reference proteome</keyword>
<dbReference type="RefSeq" id="WP_343981881.1">
    <property type="nucleotide sequence ID" value="NZ_BAAAGK010000233.1"/>
</dbReference>
<evidence type="ECO:0000259" key="2">
    <source>
        <dbReference type="Pfam" id="PF24623"/>
    </source>
</evidence>
<comment type="caution">
    <text evidence="3">The sequence shown here is derived from an EMBL/GenBank/DDBJ whole genome shotgun (WGS) entry which is preliminary data.</text>
</comment>
<organism evidence="3 4">
    <name type="scientific">Streptosporangium amethystogenes subsp. fukuiense</name>
    <dbReference type="NCBI Taxonomy" id="698418"/>
    <lineage>
        <taxon>Bacteria</taxon>
        <taxon>Bacillati</taxon>
        <taxon>Actinomycetota</taxon>
        <taxon>Actinomycetes</taxon>
        <taxon>Streptosporangiales</taxon>
        <taxon>Streptosporangiaceae</taxon>
        <taxon>Streptosporangium</taxon>
    </lineage>
</organism>
<protein>
    <recommendedName>
        <fullName evidence="2">DNA-binding phage zinc finger domain-containing protein</fullName>
    </recommendedName>
</protein>
<reference evidence="4" key="1">
    <citation type="journal article" date="2019" name="Int. J. Syst. Evol. Microbiol.">
        <title>The Global Catalogue of Microorganisms (GCM) 10K type strain sequencing project: providing services to taxonomists for standard genome sequencing and annotation.</title>
        <authorList>
            <consortium name="The Broad Institute Genomics Platform"/>
            <consortium name="The Broad Institute Genome Sequencing Center for Infectious Disease"/>
            <person name="Wu L."/>
            <person name="Ma J."/>
        </authorList>
    </citation>
    <scope>NUCLEOTIDE SEQUENCE [LARGE SCALE GENOMIC DNA]</scope>
    <source>
        <strain evidence="4">JCM 10083</strain>
    </source>
</reference>
<dbReference type="InterPro" id="IPR056911">
    <property type="entry name" value="Phage_Znf_bind_put"/>
</dbReference>